<evidence type="ECO:0000256" key="1">
    <source>
        <dbReference type="SAM" id="MobiDB-lite"/>
    </source>
</evidence>
<accession>A0ABS5TVS1</accession>
<feature type="region of interest" description="Disordered" evidence="1">
    <location>
        <begin position="1"/>
        <end position="20"/>
    </location>
</feature>
<sequence>MTDARPLVASTPGAAMPGAAAAGMRELGPAEHAHLDRLRTHLRASGAPVESVAGLGALLGAAHGSWARSPEPGRPDPSPMISAIAVGVGDLVLAGAPGARWVLRVDGPAPSPAVLSADGSAAVVPFADVRKRWTDDEGGLDAEWLDRYVAAASTHLTETAPAPQPAPTGSAPALSAPALSAPAGSGPAGSASTASAPAPQHSPADREPGVPTQRTAASADAPRSHRRRAAPAAEEPVVRYRTPNELPVVPSPEAQNLALRALDRGLSLAMTDGPRPFAMRDDGTNVHVRWFTTGPDEALPLAEAWVADGVALRAAIGWAVPLAPSGALVVPGLGTVPDDESAVAEGADHAVVVLTSDLGSPGLVVAHRYASGAPGRPVGQPLVVGPCASVV</sequence>
<comment type="caution">
    <text evidence="2">The sequence shown here is derived from an EMBL/GenBank/DDBJ whole genome shotgun (WGS) entry which is preliminary data.</text>
</comment>
<feature type="compositionally biased region" description="Low complexity" evidence="1">
    <location>
        <begin position="167"/>
        <end position="199"/>
    </location>
</feature>
<protein>
    <recommendedName>
        <fullName evidence="4">DUF3806 domain-containing protein</fullName>
    </recommendedName>
</protein>
<evidence type="ECO:0008006" key="4">
    <source>
        <dbReference type="Google" id="ProtNLM"/>
    </source>
</evidence>
<keyword evidence="3" id="KW-1185">Reference proteome</keyword>
<evidence type="ECO:0000313" key="3">
    <source>
        <dbReference type="Proteomes" id="UP000722125"/>
    </source>
</evidence>
<dbReference type="EMBL" id="JAHBOH010000001">
    <property type="protein sequence ID" value="MBT0993248.1"/>
    <property type="molecule type" value="Genomic_DNA"/>
</dbReference>
<dbReference type="RefSeq" id="WP_214346434.1">
    <property type="nucleotide sequence ID" value="NZ_JAHBOH010000001.1"/>
</dbReference>
<organism evidence="2 3">
    <name type="scientific">Cellulomonas fulva</name>
    <dbReference type="NCBI Taxonomy" id="2835530"/>
    <lineage>
        <taxon>Bacteria</taxon>
        <taxon>Bacillati</taxon>
        <taxon>Actinomycetota</taxon>
        <taxon>Actinomycetes</taxon>
        <taxon>Micrococcales</taxon>
        <taxon>Cellulomonadaceae</taxon>
        <taxon>Cellulomonas</taxon>
    </lineage>
</organism>
<feature type="region of interest" description="Disordered" evidence="1">
    <location>
        <begin position="158"/>
        <end position="236"/>
    </location>
</feature>
<dbReference type="Proteomes" id="UP000722125">
    <property type="component" value="Unassembled WGS sequence"/>
</dbReference>
<reference evidence="2 3" key="1">
    <citation type="submission" date="2021-05" db="EMBL/GenBank/DDBJ databases">
        <title>Description of Cellulomonas sp. DKR-3 sp. nov.</title>
        <authorList>
            <person name="Dahal R.H."/>
            <person name="Chaudhary D.K."/>
        </authorList>
    </citation>
    <scope>NUCLEOTIDE SEQUENCE [LARGE SCALE GENOMIC DNA]</scope>
    <source>
        <strain evidence="2 3">DKR-3</strain>
    </source>
</reference>
<proteinExistence type="predicted"/>
<name>A0ABS5TVS1_9CELL</name>
<evidence type="ECO:0000313" key="2">
    <source>
        <dbReference type="EMBL" id="MBT0993248.1"/>
    </source>
</evidence>
<gene>
    <name evidence="2" type="ORF">KIN34_02950</name>
</gene>